<protein>
    <submittedName>
        <fullName evidence="2 3">Uncharacterized protein</fullName>
    </submittedName>
</protein>
<keyword evidence="1" id="KW-1133">Transmembrane helix</keyword>
<feature type="transmembrane region" description="Helical" evidence="1">
    <location>
        <begin position="232"/>
        <end position="251"/>
    </location>
</feature>
<keyword evidence="1" id="KW-0812">Transmembrane</keyword>
<dbReference type="OrthoDB" id="673561at2759"/>
<dbReference type="Proteomes" id="UP000008810">
    <property type="component" value="Chromosome 3"/>
</dbReference>
<sequence>MEDVDDVDDLERSLLASTVLAFAAVRAERASQLVDLARQTAAAAAEVDPPASGHLTESADSMARAVMALSVADAYTRPRAAVELGACAAKLSMAAREVNIELADAAYDLARESEDLTRMAADLKATMLGFARQQNRGLLGQIAAFCTSRVRPSSVRSFAEGGTSVMQPLGLGMSLRLFPYMGRQGILSSDNFSDNELWLFNIIFCSWWILVSLGVAASLCPETRLLMEYARLSSHLSMLGITILVILYGYVMLAPDAWIAVLIFLAVSCFFHVLFYLQSCHRSGM</sequence>
<name>A0A0Q3MD38_BRADI</name>
<dbReference type="RefSeq" id="XP_010236204.2">
    <property type="nucleotide sequence ID" value="XM_010237902.3"/>
</dbReference>
<dbReference type="KEGG" id="bdi:104583893"/>
<feature type="transmembrane region" description="Helical" evidence="1">
    <location>
        <begin position="197"/>
        <end position="220"/>
    </location>
</feature>
<organism evidence="2">
    <name type="scientific">Brachypodium distachyon</name>
    <name type="common">Purple false brome</name>
    <name type="synonym">Trachynia distachya</name>
    <dbReference type="NCBI Taxonomy" id="15368"/>
    <lineage>
        <taxon>Eukaryota</taxon>
        <taxon>Viridiplantae</taxon>
        <taxon>Streptophyta</taxon>
        <taxon>Embryophyta</taxon>
        <taxon>Tracheophyta</taxon>
        <taxon>Spermatophyta</taxon>
        <taxon>Magnoliopsida</taxon>
        <taxon>Liliopsida</taxon>
        <taxon>Poales</taxon>
        <taxon>Poaceae</taxon>
        <taxon>BOP clade</taxon>
        <taxon>Pooideae</taxon>
        <taxon>Stipodae</taxon>
        <taxon>Brachypodieae</taxon>
        <taxon>Brachypodium</taxon>
    </lineage>
</organism>
<keyword evidence="1" id="KW-0472">Membrane</keyword>
<feature type="transmembrane region" description="Helical" evidence="1">
    <location>
        <begin position="257"/>
        <end position="277"/>
    </location>
</feature>
<proteinExistence type="predicted"/>
<accession>A0A0Q3MD38</accession>
<dbReference type="Gramene" id="KQK02222">
    <property type="protein sequence ID" value="KQK02222"/>
    <property type="gene ID" value="BRADI_3g61112v3"/>
</dbReference>
<evidence type="ECO:0000313" key="2">
    <source>
        <dbReference type="EMBL" id="KQK02222.1"/>
    </source>
</evidence>
<reference evidence="2 3" key="1">
    <citation type="journal article" date="2010" name="Nature">
        <title>Genome sequencing and analysis of the model grass Brachypodium distachyon.</title>
        <authorList>
            <consortium name="International Brachypodium Initiative"/>
        </authorList>
    </citation>
    <scope>NUCLEOTIDE SEQUENCE [LARGE SCALE GENOMIC DNA]</scope>
    <source>
        <strain evidence="2 3">Bd21</strain>
    </source>
</reference>
<gene>
    <name evidence="3" type="primary">LOC104583893</name>
    <name evidence="2" type="ORF">BRADI_3g61112v3</name>
</gene>
<dbReference type="EnsemblPlants" id="KQK02222">
    <property type="protein sequence ID" value="KQK02222"/>
    <property type="gene ID" value="BRADI_3g61112v3"/>
</dbReference>
<keyword evidence="4" id="KW-1185">Reference proteome</keyword>
<evidence type="ECO:0000313" key="3">
    <source>
        <dbReference type="EnsemblPlants" id="KQK02222"/>
    </source>
</evidence>
<reference evidence="2" key="2">
    <citation type="submission" date="2017-06" db="EMBL/GenBank/DDBJ databases">
        <title>WGS assembly of Brachypodium distachyon.</title>
        <authorList>
            <consortium name="The International Brachypodium Initiative"/>
            <person name="Lucas S."/>
            <person name="Harmon-Smith M."/>
            <person name="Lail K."/>
            <person name="Tice H."/>
            <person name="Grimwood J."/>
            <person name="Bruce D."/>
            <person name="Barry K."/>
            <person name="Shu S."/>
            <person name="Lindquist E."/>
            <person name="Wang M."/>
            <person name="Pitluck S."/>
            <person name="Vogel J.P."/>
            <person name="Garvin D.F."/>
            <person name="Mockler T.C."/>
            <person name="Schmutz J."/>
            <person name="Rokhsar D."/>
            <person name="Bevan M.W."/>
        </authorList>
    </citation>
    <scope>NUCLEOTIDE SEQUENCE</scope>
    <source>
        <strain evidence="2">Bd21</strain>
    </source>
</reference>
<dbReference type="ExpressionAtlas" id="A0A0Q3MD38">
    <property type="expression patterns" value="baseline"/>
</dbReference>
<reference evidence="3" key="3">
    <citation type="submission" date="2018-08" db="UniProtKB">
        <authorList>
            <consortium name="EnsemblPlants"/>
        </authorList>
    </citation>
    <scope>IDENTIFICATION</scope>
    <source>
        <strain evidence="3">cv. Bd21</strain>
    </source>
</reference>
<evidence type="ECO:0000313" key="4">
    <source>
        <dbReference type="Proteomes" id="UP000008810"/>
    </source>
</evidence>
<evidence type="ECO:0000256" key="1">
    <source>
        <dbReference type="SAM" id="Phobius"/>
    </source>
</evidence>
<dbReference type="AlphaFoldDB" id="A0A0Q3MD38"/>
<dbReference type="EMBL" id="CM000882">
    <property type="protein sequence ID" value="KQK02222.1"/>
    <property type="molecule type" value="Genomic_DNA"/>
</dbReference>
<dbReference type="GeneID" id="104583893"/>